<evidence type="ECO:0000313" key="2">
    <source>
        <dbReference type="EMBL" id="RYT70641.1"/>
    </source>
</evidence>
<dbReference type="Proteomes" id="UP000291917">
    <property type="component" value="Unassembled WGS sequence"/>
</dbReference>
<protein>
    <submittedName>
        <fullName evidence="2">Uncharacterized protein</fullName>
    </submittedName>
</protein>
<dbReference type="Proteomes" id="UP000335496">
    <property type="component" value="Unassembled WGS sequence"/>
</dbReference>
<reference evidence="2 3" key="2">
    <citation type="journal article" date="2019" name="Science, e1252229">
        <title>Invertible promoters mediate bacterial phase variation, antibiotic resistance, and host adaptation in the gut.</title>
        <authorList>
            <person name="Jiang X."/>
            <person name="Hall A.B."/>
            <person name="Arthur T.D."/>
            <person name="Plichta D.R."/>
            <person name="Covington C.T."/>
            <person name="Poyet M."/>
            <person name="Crothers J."/>
            <person name="Moses P.L."/>
            <person name="Tolonen A.C."/>
            <person name="Vlamakis H."/>
            <person name="Alm E.J."/>
            <person name="Xavier R.J."/>
        </authorList>
    </citation>
    <scope>NUCLEOTIDE SEQUENCE [LARGE SCALE GENOMIC DNA]</scope>
    <source>
        <strain evidence="2">Bj_0095</strain>
        <strain evidence="3">bj_0095</strain>
    </source>
</reference>
<organism evidence="2 3">
    <name type="scientific">Bacteroides eggerthii</name>
    <dbReference type="NCBI Taxonomy" id="28111"/>
    <lineage>
        <taxon>Bacteria</taxon>
        <taxon>Pseudomonadati</taxon>
        <taxon>Bacteroidota</taxon>
        <taxon>Bacteroidia</taxon>
        <taxon>Bacteroidales</taxon>
        <taxon>Bacteroidaceae</taxon>
        <taxon>Bacteroides</taxon>
    </lineage>
</organism>
<evidence type="ECO:0000313" key="4">
    <source>
        <dbReference type="Proteomes" id="UP000335496"/>
    </source>
</evidence>
<name>A0A4Q5GQ49_9BACE</name>
<evidence type="ECO:0000313" key="1">
    <source>
        <dbReference type="EMBL" id="KAA5271371.1"/>
    </source>
</evidence>
<keyword evidence="4" id="KW-1185">Reference proteome</keyword>
<comment type="caution">
    <text evidence="2">The sequence shown here is derived from an EMBL/GenBank/DDBJ whole genome shotgun (WGS) entry which is preliminary data.</text>
</comment>
<dbReference type="EMBL" id="VVZX01000024">
    <property type="protein sequence ID" value="KAA5271371.1"/>
    <property type="molecule type" value="Genomic_DNA"/>
</dbReference>
<dbReference type="RefSeq" id="WP_130089078.1">
    <property type="nucleotide sequence ID" value="NZ_RCXL01000026.1"/>
</dbReference>
<evidence type="ECO:0000313" key="3">
    <source>
        <dbReference type="Proteomes" id="UP000291917"/>
    </source>
</evidence>
<gene>
    <name evidence="2" type="ORF">EAJ03_14965</name>
    <name evidence="1" type="ORF">F2Z23_15170</name>
</gene>
<dbReference type="AlphaFoldDB" id="A0A4Q5GQ49"/>
<accession>A0A4Q5GQ49</accession>
<dbReference type="EMBL" id="RCXL01000026">
    <property type="protein sequence ID" value="RYT70641.1"/>
    <property type="molecule type" value="Genomic_DNA"/>
</dbReference>
<proteinExistence type="predicted"/>
<sequence>MKFKLYKLSERNPDLSKQTWIKTVETDNMDDLLSILENYRVDICIIQAKSDNCYLLGLDDEDSISFQGIPHEKYIFDIYRSSDYESHDEIKPYSKALLDHEEDDQADKHHNYYTIRLNNLKELKELIDEVKTSVRINRLRPGEHRYSIELLDD</sequence>
<reference evidence="1 4" key="1">
    <citation type="journal article" date="2019" name="Nat. Med.">
        <title>A library of human gut bacterial isolates paired with longitudinal multiomics data enables mechanistic microbiome research.</title>
        <authorList>
            <person name="Poyet M."/>
            <person name="Groussin M."/>
            <person name="Gibbons S.M."/>
            <person name="Avila-Pacheco J."/>
            <person name="Jiang X."/>
            <person name="Kearney S.M."/>
            <person name="Perrotta A.R."/>
            <person name="Berdy B."/>
            <person name="Zhao S."/>
            <person name="Lieberman T.D."/>
            <person name="Swanson P.K."/>
            <person name="Smith M."/>
            <person name="Roesemann S."/>
            <person name="Alexander J.E."/>
            <person name="Rich S.A."/>
            <person name="Livny J."/>
            <person name="Vlamakis H."/>
            <person name="Clish C."/>
            <person name="Bullock K."/>
            <person name="Deik A."/>
            <person name="Scott J."/>
            <person name="Pierce K.A."/>
            <person name="Xavier R.J."/>
            <person name="Alm E.J."/>
        </authorList>
    </citation>
    <scope>NUCLEOTIDE SEQUENCE [LARGE SCALE GENOMIC DNA]</scope>
    <source>
        <strain evidence="1 4">BIOML-A1</strain>
    </source>
</reference>